<dbReference type="CDD" id="cd01285">
    <property type="entry name" value="nucleoside_deaminase"/>
    <property type="match status" value="1"/>
</dbReference>
<feature type="domain" description="CMP/dCMP-type deaminase" evidence="9">
    <location>
        <begin position="11"/>
        <end position="121"/>
    </location>
</feature>
<evidence type="ECO:0000256" key="2">
    <source>
        <dbReference type="ARBA" id="ARBA00011738"/>
    </source>
</evidence>
<dbReference type="FunFam" id="3.40.140.10:FF:000005">
    <property type="entry name" value="tRNA-specific adenosine deaminase"/>
    <property type="match status" value="1"/>
</dbReference>
<feature type="binding site" evidence="8">
    <location>
        <position position="62"/>
    </location>
    <ligand>
        <name>Zn(2+)</name>
        <dbReference type="ChEBI" id="CHEBI:29105"/>
        <note>catalytic</note>
    </ligand>
</feature>
<evidence type="ECO:0000313" key="10">
    <source>
        <dbReference type="EMBL" id="ARE85716.1"/>
    </source>
</evidence>
<evidence type="ECO:0000256" key="8">
    <source>
        <dbReference type="HAMAP-Rule" id="MF_00972"/>
    </source>
</evidence>
<evidence type="ECO:0000256" key="7">
    <source>
        <dbReference type="ARBA" id="ARBA00048045"/>
    </source>
</evidence>
<dbReference type="HAMAP" id="MF_00972">
    <property type="entry name" value="tRNA_aden_deaminase"/>
    <property type="match status" value="1"/>
</dbReference>
<organism evidence="10 11">
    <name type="scientific">Clostridium formicaceticum</name>
    <dbReference type="NCBI Taxonomy" id="1497"/>
    <lineage>
        <taxon>Bacteria</taxon>
        <taxon>Bacillati</taxon>
        <taxon>Bacillota</taxon>
        <taxon>Clostridia</taxon>
        <taxon>Eubacteriales</taxon>
        <taxon>Clostridiaceae</taxon>
        <taxon>Clostridium</taxon>
    </lineage>
</organism>
<comment type="subunit">
    <text evidence="2 8">Homodimer.</text>
</comment>
<reference evidence="10 11" key="1">
    <citation type="submission" date="2017-03" db="EMBL/GenBank/DDBJ databases">
        <title>Complete sequence of Clostridium formicaceticum DSM 92.</title>
        <authorList>
            <person name="Poehlein A."/>
            <person name="Karl M."/>
            <person name="Bengelsdorf F.R."/>
            <person name="Duerre P."/>
            <person name="Daniel R."/>
        </authorList>
    </citation>
    <scope>NUCLEOTIDE SEQUENCE [LARGE SCALE GENOMIC DNA]</scope>
    <source>
        <strain evidence="10 11">DSM 92</strain>
    </source>
</reference>
<keyword evidence="6 8" id="KW-0862">Zinc</keyword>
<dbReference type="PANTHER" id="PTHR11079">
    <property type="entry name" value="CYTOSINE DEAMINASE FAMILY MEMBER"/>
    <property type="match status" value="1"/>
</dbReference>
<proteinExistence type="inferred from homology"/>
<protein>
    <recommendedName>
        <fullName evidence="8">tRNA-specific adenosine deaminase</fullName>
        <ecNumber evidence="8">3.5.4.33</ecNumber>
    </recommendedName>
</protein>
<comment type="catalytic activity">
    <reaction evidence="7 8">
        <text>adenosine(34) in tRNA + H2O + H(+) = inosine(34) in tRNA + NH4(+)</text>
        <dbReference type="Rhea" id="RHEA:43168"/>
        <dbReference type="Rhea" id="RHEA-COMP:10373"/>
        <dbReference type="Rhea" id="RHEA-COMP:10374"/>
        <dbReference type="ChEBI" id="CHEBI:15377"/>
        <dbReference type="ChEBI" id="CHEBI:15378"/>
        <dbReference type="ChEBI" id="CHEBI:28938"/>
        <dbReference type="ChEBI" id="CHEBI:74411"/>
        <dbReference type="ChEBI" id="CHEBI:82852"/>
        <dbReference type="EC" id="3.5.4.33"/>
    </reaction>
</comment>
<dbReference type="InterPro" id="IPR016192">
    <property type="entry name" value="APOBEC/CMP_deaminase_Zn-bd"/>
</dbReference>
<dbReference type="Pfam" id="PF14437">
    <property type="entry name" value="MafB19-deam"/>
    <property type="match status" value="1"/>
</dbReference>
<dbReference type="AlphaFoldDB" id="A0AAC9RFF5"/>
<gene>
    <name evidence="10" type="primary">tadA_1</name>
    <name evidence="8" type="synonym">tadA</name>
    <name evidence="10" type="ORF">CLFO_00280</name>
</gene>
<dbReference type="PROSITE" id="PS00903">
    <property type="entry name" value="CYT_DCMP_DEAMINASES_1"/>
    <property type="match status" value="1"/>
</dbReference>
<dbReference type="NCBIfam" id="NF008113">
    <property type="entry name" value="PRK10860.1"/>
    <property type="match status" value="1"/>
</dbReference>
<feature type="binding site" evidence="8">
    <location>
        <position position="95"/>
    </location>
    <ligand>
        <name>Zn(2+)</name>
        <dbReference type="ChEBI" id="CHEBI:29105"/>
        <note>catalytic</note>
    </ligand>
</feature>
<evidence type="ECO:0000313" key="11">
    <source>
        <dbReference type="Proteomes" id="UP000192478"/>
    </source>
</evidence>
<evidence type="ECO:0000256" key="5">
    <source>
        <dbReference type="ARBA" id="ARBA00022801"/>
    </source>
</evidence>
<dbReference type="EC" id="3.5.4.33" evidence="8"/>
<dbReference type="InterPro" id="IPR058535">
    <property type="entry name" value="MafB19-deam"/>
</dbReference>
<dbReference type="InterPro" id="IPR028883">
    <property type="entry name" value="tRNA_aden_deaminase"/>
</dbReference>
<dbReference type="PANTHER" id="PTHR11079:SF202">
    <property type="entry name" value="TRNA-SPECIFIC ADENOSINE DEAMINASE"/>
    <property type="match status" value="1"/>
</dbReference>
<dbReference type="GO" id="GO:0008270">
    <property type="term" value="F:zinc ion binding"/>
    <property type="evidence" value="ECO:0007669"/>
    <property type="project" value="UniProtKB-UniRule"/>
</dbReference>
<evidence type="ECO:0000256" key="3">
    <source>
        <dbReference type="ARBA" id="ARBA00022694"/>
    </source>
</evidence>
<keyword evidence="5 8" id="KW-0378">Hydrolase</keyword>
<dbReference type="Gene3D" id="3.40.140.10">
    <property type="entry name" value="Cytidine Deaminase, domain 2"/>
    <property type="match status" value="1"/>
</dbReference>
<dbReference type="GO" id="GO:0002100">
    <property type="term" value="P:tRNA wobble adenosine to inosine editing"/>
    <property type="evidence" value="ECO:0007669"/>
    <property type="project" value="UniProtKB-UniRule"/>
</dbReference>
<keyword evidence="3 8" id="KW-0819">tRNA processing</keyword>
<dbReference type="EMBL" id="CP020559">
    <property type="protein sequence ID" value="ARE85716.1"/>
    <property type="molecule type" value="Genomic_DNA"/>
</dbReference>
<accession>A0AAC9RFF5</accession>
<feature type="binding site" evidence="8">
    <location>
        <position position="92"/>
    </location>
    <ligand>
        <name>Zn(2+)</name>
        <dbReference type="ChEBI" id="CHEBI:29105"/>
        <note>catalytic</note>
    </ligand>
</feature>
<dbReference type="InterPro" id="IPR002125">
    <property type="entry name" value="CMP_dCMP_dom"/>
</dbReference>
<comment type="cofactor">
    <cofactor evidence="8">
        <name>Zn(2+)</name>
        <dbReference type="ChEBI" id="CHEBI:29105"/>
    </cofactor>
    <text evidence="8">Binds 1 zinc ion per subunit.</text>
</comment>
<comment type="function">
    <text evidence="8">Catalyzes the deamination of adenosine to inosine at the wobble position 34 of tRNA(Arg2).</text>
</comment>
<comment type="similarity">
    <text evidence="1">Belongs to the cytidine and deoxycytidylate deaminase family. ADAT2 subfamily.</text>
</comment>
<dbReference type="GO" id="GO:0052717">
    <property type="term" value="F:tRNA-specific adenosine-34 deaminase activity"/>
    <property type="evidence" value="ECO:0007669"/>
    <property type="project" value="UniProtKB-UniRule"/>
</dbReference>
<sequence length="160" mass="17744">MFTVHKVEAKRVDQYYMRLALEEAKKAYDKGEVPIGAVVVRKGEVIATGYNLREALKEATAHAEIIAIRKACEKAGGWRLTESAIYVTIEPCPMCAGAILQSRIDRVVIGAMDSKAGACGSIVNLLDNKAFNHQVEIVTGVLKEECSDIMKKFFRQLRKK</sequence>
<dbReference type="InterPro" id="IPR016193">
    <property type="entry name" value="Cytidine_deaminase-like"/>
</dbReference>
<feature type="active site" description="Proton donor" evidence="8">
    <location>
        <position position="64"/>
    </location>
</feature>
<dbReference type="SUPFAM" id="SSF53927">
    <property type="entry name" value="Cytidine deaminase-like"/>
    <property type="match status" value="1"/>
</dbReference>
<dbReference type="PROSITE" id="PS51747">
    <property type="entry name" value="CYT_DCMP_DEAMINASES_2"/>
    <property type="match status" value="1"/>
</dbReference>
<dbReference type="Proteomes" id="UP000192478">
    <property type="component" value="Chromosome"/>
</dbReference>
<evidence type="ECO:0000256" key="1">
    <source>
        <dbReference type="ARBA" id="ARBA00010669"/>
    </source>
</evidence>
<keyword evidence="4 8" id="KW-0479">Metal-binding</keyword>
<name>A0AAC9RFF5_9CLOT</name>
<evidence type="ECO:0000256" key="4">
    <source>
        <dbReference type="ARBA" id="ARBA00022723"/>
    </source>
</evidence>
<evidence type="ECO:0000259" key="9">
    <source>
        <dbReference type="PROSITE" id="PS51747"/>
    </source>
</evidence>
<evidence type="ECO:0000256" key="6">
    <source>
        <dbReference type="ARBA" id="ARBA00022833"/>
    </source>
</evidence>